<dbReference type="PANTHER" id="PTHR12304">
    <property type="entry name" value="INOSINE-URIDINE PREFERRING NUCLEOSIDE HYDROLASE"/>
    <property type="match status" value="1"/>
</dbReference>
<evidence type="ECO:0000313" key="5">
    <source>
        <dbReference type="Proteomes" id="UP000697330"/>
    </source>
</evidence>
<keyword evidence="2" id="KW-0326">Glycosidase</keyword>
<evidence type="ECO:0000256" key="2">
    <source>
        <dbReference type="ARBA" id="ARBA00023295"/>
    </source>
</evidence>
<dbReference type="SUPFAM" id="SSF53590">
    <property type="entry name" value="Nucleoside hydrolase"/>
    <property type="match status" value="1"/>
</dbReference>
<evidence type="ECO:0000313" key="4">
    <source>
        <dbReference type="EMBL" id="HJF45416.1"/>
    </source>
</evidence>
<dbReference type="Proteomes" id="UP000697330">
    <property type="component" value="Unassembled WGS sequence"/>
</dbReference>
<dbReference type="GO" id="GO:0005829">
    <property type="term" value="C:cytosol"/>
    <property type="evidence" value="ECO:0007669"/>
    <property type="project" value="TreeGrafter"/>
</dbReference>
<comment type="caution">
    <text evidence="4">The sequence shown here is derived from an EMBL/GenBank/DDBJ whole genome shotgun (WGS) entry which is preliminary data.</text>
</comment>
<dbReference type="Gene3D" id="3.90.245.10">
    <property type="entry name" value="Ribonucleoside hydrolase-like"/>
    <property type="match status" value="1"/>
</dbReference>
<dbReference type="InterPro" id="IPR001910">
    <property type="entry name" value="Inosine/uridine_hydrolase_dom"/>
</dbReference>
<accession>A0A921KN17</accession>
<evidence type="ECO:0000259" key="3">
    <source>
        <dbReference type="Pfam" id="PF01156"/>
    </source>
</evidence>
<organism evidence="4 5">
    <name type="scientific">Thermophilibacter provencensis</name>
    <dbReference type="NCBI Taxonomy" id="1852386"/>
    <lineage>
        <taxon>Bacteria</taxon>
        <taxon>Bacillati</taxon>
        <taxon>Actinomycetota</taxon>
        <taxon>Coriobacteriia</taxon>
        <taxon>Coriobacteriales</taxon>
        <taxon>Atopobiaceae</taxon>
        <taxon>Thermophilibacter</taxon>
    </lineage>
</organism>
<reference evidence="4" key="2">
    <citation type="submission" date="2021-09" db="EMBL/GenBank/DDBJ databases">
        <authorList>
            <person name="Gilroy R."/>
        </authorList>
    </citation>
    <scope>NUCLEOTIDE SEQUENCE</scope>
    <source>
        <strain evidence="4">CHK124-7917</strain>
    </source>
</reference>
<dbReference type="PANTHER" id="PTHR12304:SF4">
    <property type="entry name" value="URIDINE NUCLEOSIDASE"/>
    <property type="match status" value="1"/>
</dbReference>
<dbReference type="AlphaFoldDB" id="A0A921KN17"/>
<dbReference type="EMBL" id="DYWQ01000094">
    <property type="protein sequence ID" value="HJF45416.1"/>
    <property type="molecule type" value="Genomic_DNA"/>
</dbReference>
<dbReference type="GO" id="GO:0008477">
    <property type="term" value="F:purine nucleosidase activity"/>
    <property type="evidence" value="ECO:0007669"/>
    <property type="project" value="TreeGrafter"/>
</dbReference>
<protein>
    <submittedName>
        <fullName evidence="4">Nucleoside hydrolase</fullName>
    </submittedName>
</protein>
<keyword evidence="1 4" id="KW-0378">Hydrolase</keyword>
<dbReference type="RefSeq" id="WP_075279160.1">
    <property type="nucleotide sequence ID" value="NZ_DYWQ01000094.1"/>
</dbReference>
<sequence length="323" mass="34630">MSGRKKLILDLDTGIDDALALAYALGSPEVELVGIIASYGNVTLHRAERNARAVLEALGHPEVPVFRGADRALSAEGEFAPSEAVLRIHGSNGLGEQDFCAAADGWCYSAPRDGMAFLARSVDAYGDDLLYVPTGPLTNLAMALVREPRLARALPCVTFMGGALAVPGNVTPCAEANIHNDPEAADVALSLGLRLRMIGLDVTHQAILTRSDTASWRELGTEAGRLYADMTDHYIGTYEQNNPHMGGCALHDPLAVAAAIDPSLVECLRTNLRVDLSGATRGRTVCDPRRLRDAEKNHEVALAVDVPRFLRLFRERVGRALAS</sequence>
<dbReference type="InterPro" id="IPR023186">
    <property type="entry name" value="IUNH"/>
</dbReference>
<gene>
    <name evidence="4" type="ORF">K8U72_06490</name>
</gene>
<proteinExistence type="predicted"/>
<evidence type="ECO:0000256" key="1">
    <source>
        <dbReference type="ARBA" id="ARBA00022801"/>
    </source>
</evidence>
<name>A0A921KN17_9ACTN</name>
<dbReference type="Pfam" id="PF01156">
    <property type="entry name" value="IU_nuc_hydro"/>
    <property type="match status" value="1"/>
</dbReference>
<feature type="domain" description="Inosine/uridine-preferring nucleoside hydrolase" evidence="3">
    <location>
        <begin position="7"/>
        <end position="310"/>
    </location>
</feature>
<dbReference type="GO" id="GO:0006152">
    <property type="term" value="P:purine nucleoside catabolic process"/>
    <property type="evidence" value="ECO:0007669"/>
    <property type="project" value="TreeGrafter"/>
</dbReference>
<dbReference type="InterPro" id="IPR036452">
    <property type="entry name" value="Ribo_hydro-like"/>
</dbReference>
<dbReference type="CDD" id="cd02650">
    <property type="entry name" value="nuc_hydro_CaPnhB"/>
    <property type="match status" value="1"/>
</dbReference>
<reference evidence="4" key="1">
    <citation type="journal article" date="2021" name="PeerJ">
        <title>Extensive microbial diversity within the chicken gut microbiome revealed by metagenomics and culture.</title>
        <authorList>
            <person name="Gilroy R."/>
            <person name="Ravi A."/>
            <person name="Getino M."/>
            <person name="Pursley I."/>
            <person name="Horton D.L."/>
            <person name="Alikhan N.F."/>
            <person name="Baker D."/>
            <person name="Gharbi K."/>
            <person name="Hall N."/>
            <person name="Watson M."/>
            <person name="Adriaenssens E.M."/>
            <person name="Foster-Nyarko E."/>
            <person name="Jarju S."/>
            <person name="Secka A."/>
            <person name="Antonio M."/>
            <person name="Oren A."/>
            <person name="Chaudhuri R.R."/>
            <person name="La Ragione R."/>
            <person name="Hildebrand F."/>
            <person name="Pallen M.J."/>
        </authorList>
    </citation>
    <scope>NUCLEOTIDE SEQUENCE</scope>
    <source>
        <strain evidence="4">CHK124-7917</strain>
    </source>
</reference>
<dbReference type="OrthoDB" id="9797882at2"/>